<dbReference type="AlphaFoldDB" id="A0A074WXE0"/>
<dbReference type="GeneID" id="25416423"/>
<reference evidence="2 3" key="1">
    <citation type="journal article" date="2014" name="BMC Genomics">
        <title>Genome sequencing of four Aureobasidium pullulans varieties: biotechnological potential, stress tolerance, and description of new species.</title>
        <authorList>
            <person name="Gostin Ar C."/>
            <person name="Ohm R.A."/>
            <person name="Kogej T."/>
            <person name="Sonjak S."/>
            <person name="Turk M."/>
            <person name="Zajc J."/>
            <person name="Zalar P."/>
            <person name="Grube M."/>
            <person name="Sun H."/>
            <person name="Han J."/>
            <person name="Sharma A."/>
            <person name="Chiniquy J."/>
            <person name="Ngan C.Y."/>
            <person name="Lipzen A."/>
            <person name="Barry K."/>
            <person name="Grigoriev I.V."/>
            <person name="Gunde-Cimerman N."/>
        </authorList>
    </citation>
    <scope>NUCLEOTIDE SEQUENCE [LARGE SCALE GENOMIC DNA]</scope>
    <source>
        <strain evidence="2 3">CBS 147.97</strain>
    </source>
</reference>
<keyword evidence="3" id="KW-1185">Reference proteome</keyword>
<sequence>MSPYGIPDPPPVVPHGFNTENYVARLNCVANRFEIHPRLRGQYSQLASIDPIVRGELKVGPPSRVSDWHPLLEKWGLQVFSAAGFINSTAYGGFGQGQMPEGRLTAATGHGPIHPLLREDMWQGLQRGEYSLMEPAMRLASAILDDPETLRFFAGLMVPSDQMPYVNLPHIGRCPRFVPSPPLDVNAQADTYKKLLDVRSYMAWGLVDMEIMIDTHFAFGLTRPGLDGNGMVCDGARGPGTRSSVILMSRGYVDAVRMYVDADPTRTGLARFVNDTQHLASIPLEDRINIEEESAFARSTILFVDTLIHELTHAICGAYFDIGLIKTSGMPKHSQVYEPFFGGDRCNETGHAMSSYLWRGNPLGICYWNMPQDVTSLWTQQHIGPLGLWWADKWDRWIFDKGNVGVKPRAMDAVDIGSLERITPVPQAHVNKMFSNQLWHDEIHRFGLDAIRMPEMHDWSAMWTPLGIIKGAWGTGPDRWNDGPAPAPVPPAPAPPSPSTDSEPGGVPL</sequence>
<evidence type="ECO:0000313" key="3">
    <source>
        <dbReference type="Proteomes" id="UP000027730"/>
    </source>
</evidence>
<dbReference type="HOGENOM" id="CLU_043962_0_0_1"/>
<protein>
    <submittedName>
        <fullName evidence="2">Uncharacterized protein</fullName>
    </submittedName>
</protein>
<gene>
    <name evidence="2" type="ORF">M436DRAFT_79401</name>
</gene>
<evidence type="ECO:0000256" key="1">
    <source>
        <dbReference type="SAM" id="MobiDB-lite"/>
    </source>
</evidence>
<accession>A0A074WXE0</accession>
<proteinExistence type="predicted"/>
<dbReference type="RefSeq" id="XP_013430504.1">
    <property type="nucleotide sequence ID" value="XM_013575050.1"/>
</dbReference>
<feature type="region of interest" description="Disordered" evidence="1">
    <location>
        <begin position="474"/>
        <end position="509"/>
    </location>
</feature>
<feature type="compositionally biased region" description="Pro residues" evidence="1">
    <location>
        <begin position="485"/>
        <end position="498"/>
    </location>
</feature>
<name>A0A074WXE0_9PEZI</name>
<evidence type="ECO:0000313" key="2">
    <source>
        <dbReference type="EMBL" id="KEQ76144.1"/>
    </source>
</evidence>
<organism evidence="2 3">
    <name type="scientific">Aureobasidium namibiae CBS 147.97</name>
    <dbReference type="NCBI Taxonomy" id="1043004"/>
    <lineage>
        <taxon>Eukaryota</taxon>
        <taxon>Fungi</taxon>
        <taxon>Dikarya</taxon>
        <taxon>Ascomycota</taxon>
        <taxon>Pezizomycotina</taxon>
        <taxon>Dothideomycetes</taxon>
        <taxon>Dothideomycetidae</taxon>
        <taxon>Dothideales</taxon>
        <taxon>Saccotheciaceae</taxon>
        <taxon>Aureobasidium</taxon>
    </lineage>
</organism>
<dbReference type="EMBL" id="KL584704">
    <property type="protein sequence ID" value="KEQ76144.1"/>
    <property type="molecule type" value="Genomic_DNA"/>
</dbReference>
<dbReference type="Proteomes" id="UP000027730">
    <property type="component" value="Unassembled WGS sequence"/>
</dbReference>
<dbReference type="OrthoDB" id="10254945at2759"/>